<dbReference type="Gene3D" id="3.30.720.50">
    <property type="match status" value="1"/>
</dbReference>
<dbReference type="PANTHER" id="PTHR13417:SF2">
    <property type="entry name" value="E3 UBIQUITIN-PROTEIN LIGASE RNF146"/>
    <property type="match status" value="1"/>
</dbReference>
<evidence type="ECO:0000259" key="6">
    <source>
        <dbReference type="PROSITE" id="PS50089"/>
    </source>
</evidence>
<dbReference type="GO" id="GO:0005829">
    <property type="term" value="C:cytosol"/>
    <property type="evidence" value="ECO:0007669"/>
    <property type="project" value="UniProtKB-SubCell"/>
</dbReference>
<keyword evidence="5" id="KW-0963">Cytoplasm</keyword>
<name>G0NCL3_CAEBE</name>
<dbReference type="Proteomes" id="UP000008068">
    <property type="component" value="Unassembled WGS sequence"/>
</dbReference>
<evidence type="ECO:0000259" key="7">
    <source>
        <dbReference type="PROSITE" id="PS50918"/>
    </source>
</evidence>
<evidence type="ECO:0000256" key="4">
    <source>
        <dbReference type="PROSITE-ProRule" id="PRU00175"/>
    </source>
</evidence>
<dbReference type="OMA" id="TEVTICG"/>
<comment type="pathway">
    <text evidence="5">Protein modification; protein ubiquitination.</text>
</comment>
<comment type="subcellular location">
    <subcellularLocation>
        <location evidence="5">Cytoplasm</location>
        <location evidence="5">Cytosol</location>
    </subcellularLocation>
</comment>
<dbReference type="InterPro" id="IPR017907">
    <property type="entry name" value="Znf_RING_CS"/>
</dbReference>
<feature type="domain" description="RING-type" evidence="6">
    <location>
        <begin position="15"/>
        <end position="55"/>
    </location>
</feature>
<dbReference type="InterPro" id="IPR018123">
    <property type="entry name" value="WWE-dom_subgr"/>
</dbReference>
<dbReference type="InterPro" id="IPR037197">
    <property type="entry name" value="WWE_dom_sf"/>
</dbReference>
<dbReference type="PROSITE" id="PS00518">
    <property type="entry name" value="ZF_RING_1"/>
    <property type="match status" value="1"/>
</dbReference>
<comment type="catalytic activity">
    <reaction evidence="5">
        <text>S-ubiquitinyl-[E2 ubiquitin-conjugating enzyme]-L-cysteine + [acceptor protein]-L-lysine = [E2 ubiquitin-conjugating enzyme]-L-cysteine + N(6)-ubiquitinyl-[acceptor protein]-L-lysine.</text>
        <dbReference type="EC" id="2.3.2.27"/>
    </reaction>
</comment>
<proteinExistence type="predicted"/>
<keyword evidence="9" id="KW-1185">Reference proteome</keyword>
<dbReference type="CDD" id="cd16564">
    <property type="entry name" value="RING-HC_RNF222"/>
    <property type="match status" value="1"/>
</dbReference>
<dbReference type="GO" id="GO:0072572">
    <property type="term" value="F:poly-ADP-D-ribose binding"/>
    <property type="evidence" value="ECO:0007669"/>
    <property type="project" value="UniProtKB-UniRule"/>
</dbReference>
<dbReference type="PROSITE" id="PS50918">
    <property type="entry name" value="WWE"/>
    <property type="match status" value="1"/>
</dbReference>
<dbReference type="FunFam" id="3.30.720.50:FF:000010">
    <property type="entry name" value="Zinc finger protein"/>
    <property type="match status" value="1"/>
</dbReference>
<reference evidence="9" key="1">
    <citation type="submission" date="2011-07" db="EMBL/GenBank/DDBJ databases">
        <authorList>
            <consortium name="Caenorhabditis brenneri Sequencing and Analysis Consortium"/>
            <person name="Wilson R.K."/>
        </authorList>
    </citation>
    <scope>NUCLEOTIDE SEQUENCE [LARGE SCALE GENOMIC DNA]</scope>
    <source>
        <strain evidence="9">PB2801</strain>
    </source>
</reference>
<keyword evidence="1 5" id="KW-0479">Metal-binding</keyword>
<dbReference type="Pfam" id="PF02825">
    <property type="entry name" value="WWE"/>
    <property type="match status" value="1"/>
</dbReference>
<dbReference type="PANTHER" id="PTHR13417">
    <property type="entry name" value="E3 UBIQUITIN-PROTEIN LIGASE RNF146"/>
    <property type="match status" value="1"/>
</dbReference>
<dbReference type="EMBL" id="GL379863">
    <property type="protein sequence ID" value="EGT57579.1"/>
    <property type="molecule type" value="Genomic_DNA"/>
</dbReference>
<dbReference type="eggNOG" id="KOG0824">
    <property type="taxonomic scope" value="Eukaryota"/>
</dbReference>
<dbReference type="STRING" id="135651.G0NCL3"/>
<dbReference type="Gene3D" id="3.30.40.10">
    <property type="entry name" value="Zinc/RING finger domain, C3HC4 (zinc finger)"/>
    <property type="match status" value="1"/>
</dbReference>
<dbReference type="FunCoup" id="G0NCL3">
    <property type="interactions" value="172"/>
</dbReference>
<dbReference type="GO" id="GO:0005634">
    <property type="term" value="C:nucleus"/>
    <property type="evidence" value="ECO:0007669"/>
    <property type="project" value="TreeGrafter"/>
</dbReference>
<dbReference type="SUPFAM" id="SSF117839">
    <property type="entry name" value="WWE domain"/>
    <property type="match status" value="1"/>
</dbReference>
<dbReference type="AlphaFoldDB" id="G0NCL3"/>
<dbReference type="InParanoid" id="G0NCL3"/>
<comment type="PTM">
    <text evidence="5">Ubiquitinated; autoubiquitinated.</text>
</comment>
<dbReference type="GO" id="GO:0006511">
    <property type="term" value="P:ubiquitin-dependent protein catabolic process"/>
    <property type="evidence" value="ECO:0007669"/>
    <property type="project" value="UniProtKB-UniRule"/>
</dbReference>
<accession>G0NCL3</accession>
<evidence type="ECO:0000313" key="9">
    <source>
        <dbReference type="Proteomes" id="UP000008068"/>
    </source>
</evidence>
<evidence type="ECO:0000256" key="2">
    <source>
        <dbReference type="ARBA" id="ARBA00022771"/>
    </source>
</evidence>
<feature type="domain" description="WWE" evidence="7">
    <location>
        <begin position="143"/>
        <end position="220"/>
    </location>
</feature>
<dbReference type="GO" id="GO:0008270">
    <property type="term" value="F:zinc ion binding"/>
    <property type="evidence" value="ECO:0007669"/>
    <property type="project" value="UniProtKB-UniRule"/>
</dbReference>
<evidence type="ECO:0000256" key="3">
    <source>
        <dbReference type="ARBA" id="ARBA00022833"/>
    </source>
</evidence>
<dbReference type="InterPro" id="IPR001841">
    <property type="entry name" value="Znf_RING"/>
</dbReference>
<dbReference type="GO" id="GO:0051865">
    <property type="term" value="P:protein autoubiquitination"/>
    <property type="evidence" value="ECO:0007669"/>
    <property type="project" value="UniProtKB-UniRule"/>
</dbReference>
<organism evidence="9">
    <name type="scientific">Caenorhabditis brenneri</name>
    <name type="common">Nematode worm</name>
    <dbReference type="NCBI Taxonomy" id="135651"/>
    <lineage>
        <taxon>Eukaryota</taxon>
        <taxon>Metazoa</taxon>
        <taxon>Ecdysozoa</taxon>
        <taxon>Nematoda</taxon>
        <taxon>Chromadorea</taxon>
        <taxon>Rhabditida</taxon>
        <taxon>Rhabditina</taxon>
        <taxon>Rhabditomorpha</taxon>
        <taxon>Rhabditoidea</taxon>
        <taxon>Rhabditidae</taxon>
        <taxon>Peloderinae</taxon>
        <taxon>Caenorhabditis</taxon>
    </lineage>
</organism>
<protein>
    <recommendedName>
        <fullName evidence="5">E3 ubiquitin-protein ligase</fullName>
        <ecNumber evidence="5">2.3.2.27</ecNumber>
    </recommendedName>
</protein>
<dbReference type="SMART" id="SM00184">
    <property type="entry name" value="RING"/>
    <property type="match status" value="1"/>
</dbReference>
<evidence type="ECO:0000256" key="1">
    <source>
        <dbReference type="ARBA" id="ARBA00022723"/>
    </source>
</evidence>
<evidence type="ECO:0000313" key="8">
    <source>
        <dbReference type="EMBL" id="EGT57579.1"/>
    </source>
</evidence>
<gene>
    <name evidence="8" type="ORF">CAEBREN_25539</name>
</gene>
<comment type="function">
    <text evidence="5">E3 ubiquitin-protein ligase that specifically binds poly-ADP-ribosylated proteins and mediates their ubiquitination and subsequent degradation.</text>
</comment>
<dbReference type="GO" id="GO:0061630">
    <property type="term" value="F:ubiquitin protein ligase activity"/>
    <property type="evidence" value="ECO:0007669"/>
    <property type="project" value="UniProtKB-UniRule"/>
</dbReference>
<dbReference type="OrthoDB" id="10065815at2759"/>
<dbReference type="HOGENOM" id="CLU_100726_1_0_1"/>
<evidence type="ECO:0000256" key="5">
    <source>
        <dbReference type="RuleBase" id="RU367115"/>
    </source>
</evidence>
<dbReference type="SUPFAM" id="SSF57850">
    <property type="entry name" value="RING/U-box"/>
    <property type="match status" value="1"/>
</dbReference>
<dbReference type="PROSITE" id="PS50089">
    <property type="entry name" value="ZF_RING_2"/>
    <property type="match status" value="1"/>
</dbReference>
<dbReference type="EC" id="2.3.2.27" evidence="5"/>
<comment type="domain">
    <text evidence="5">The WWE domain mediates non-covalent poly(ADP-ribose)-binding.</text>
</comment>
<sequence length="242" mass="26557">MMSSTQRQGPTDQECPICTCEMVLPTAIPACGHKFCFICLKGVNMSNLGGCPICRGPIDDKIFKKPKQALDLKMDVPEAAAAAAALAQQPSTSTSSTLQQIFNSVTQFFAFSAAAGDKKVKQEPVDEDVKPDVAALNAQMRAQAAPAPPPPQPRMYWLYHGRHQGWWRFDPRIEKDIEEAFVSLMPVTEVTICGHPYVIDFSKMSQFPKNSRGSAREVKRVNSDEFDAMNVKGLAGVFASRS</sequence>
<keyword evidence="5" id="KW-0808">Transferase</keyword>
<dbReference type="Pfam" id="PF13639">
    <property type="entry name" value="zf-RING_2"/>
    <property type="match status" value="1"/>
</dbReference>
<keyword evidence="5" id="KW-0833">Ubl conjugation pathway</keyword>
<dbReference type="InterPro" id="IPR013083">
    <property type="entry name" value="Znf_RING/FYVE/PHD"/>
</dbReference>
<dbReference type="GO" id="GO:0016055">
    <property type="term" value="P:Wnt signaling pathway"/>
    <property type="evidence" value="ECO:0007669"/>
    <property type="project" value="InterPro"/>
</dbReference>
<dbReference type="InterPro" id="IPR004170">
    <property type="entry name" value="WWE_dom"/>
</dbReference>
<dbReference type="SMART" id="SM00678">
    <property type="entry name" value="WWE"/>
    <property type="match status" value="1"/>
</dbReference>
<keyword evidence="2 4" id="KW-0863">Zinc-finger</keyword>
<dbReference type="InterPro" id="IPR033509">
    <property type="entry name" value="RNF146"/>
</dbReference>
<keyword evidence="3 5" id="KW-0862">Zinc</keyword>